<evidence type="ECO:0000256" key="2">
    <source>
        <dbReference type="ARBA" id="ARBA00022603"/>
    </source>
</evidence>
<dbReference type="CDD" id="cd02440">
    <property type="entry name" value="AdoMet_MTases"/>
    <property type="match status" value="1"/>
</dbReference>
<dbReference type="GO" id="GO:0032259">
    <property type="term" value="P:methylation"/>
    <property type="evidence" value="ECO:0007669"/>
    <property type="project" value="UniProtKB-KW"/>
</dbReference>
<name>A0A371BC27_9BRAD</name>
<dbReference type="SUPFAM" id="SSF53335">
    <property type="entry name" value="S-adenosyl-L-methionine-dependent methyltransferases"/>
    <property type="match status" value="1"/>
</dbReference>
<dbReference type="PANTHER" id="PTHR44942:SF4">
    <property type="entry name" value="METHYLTRANSFERASE TYPE 11 DOMAIN-CONTAINING PROTEIN"/>
    <property type="match status" value="1"/>
</dbReference>
<dbReference type="InterPro" id="IPR029063">
    <property type="entry name" value="SAM-dependent_MTases_sf"/>
</dbReference>
<accession>A0A371BC27</accession>
<protein>
    <submittedName>
        <fullName evidence="5">Methyltransferase domain-containing protein</fullName>
    </submittedName>
</protein>
<reference evidence="6" key="1">
    <citation type="submission" date="2018-08" db="EMBL/GenBank/DDBJ databases">
        <authorList>
            <person name="Kim S.-J."/>
            <person name="Jung G.-Y."/>
        </authorList>
    </citation>
    <scope>NUCLEOTIDE SEQUENCE [LARGE SCALE GENOMIC DNA]</scope>
    <source>
        <strain evidence="6">GY_H</strain>
    </source>
</reference>
<dbReference type="GO" id="GO:0008757">
    <property type="term" value="F:S-adenosylmethionine-dependent methyltransferase activity"/>
    <property type="evidence" value="ECO:0007669"/>
    <property type="project" value="InterPro"/>
</dbReference>
<organism evidence="5 6">
    <name type="scientific">Undibacter mobilis</name>
    <dbReference type="NCBI Taxonomy" id="2292256"/>
    <lineage>
        <taxon>Bacteria</taxon>
        <taxon>Pseudomonadati</taxon>
        <taxon>Pseudomonadota</taxon>
        <taxon>Alphaproteobacteria</taxon>
        <taxon>Hyphomicrobiales</taxon>
        <taxon>Nitrobacteraceae</taxon>
        <taxon>Undibacter</taxon>
    </lineage>
</organism>
<dbReference type="InterPro" id="IPR051052">
    <property type="entry name" value="Diverse_substrate_MTase"/>
</dbReference>
<evidence type="ECO:0000313" key="6">
    <source>
        <dbReference type="Proteomes" id="UP000263993"/>
    </source>
</evidence>
<comment type="similarity">
    <text evidence="1">Belongs to the methyltransferase superfamily.</text>
</comment>
<evidence type="ECO:0000313" key="5">
    <source>
        <dbReference type="EMBL" id="RDV05165.1"/>
    </source>
</evidence>
<sequence>MAMTTCAAVRRTDGAFIALQEKLSHQKRHFAAPRKGLCRNEFPHSLRTAAMSKTLVQEQFGKTAAHYLTSKPHALGKSLERLVTLTSPQKDWRVLDIATGGGHVAYTFAPHVARVWATDITQEMLDMVKLEAAKRGLGNLRTTYAKAEALPFDDASFDLVTCRIAPHHFDSIPDFLAEAHRVLKAGGTLAIVDNVVPEGAVGDYINAFERFRDPSHLRAWAMAEWRVAIKQAGFDLLHEEQIYKTMEFKSWSQRYDATMQRLLRAMLTETTPAVKATLEPTGDGDAFTFRLCEGLFIAKKS</sequence>
<keyword evidence="6" id="KW-1185">Reference proteome</keyword>
<comment type="caution">
    <text evidence="5">The sequence shown here is derived from an EMBL/GenBank/DDBJ whole genome shotgun (WGS) entry which is preliminary data.</text>
</comment>
<keyword evidence="3 5" id="KW-0808">Transferase</keyword>
<dbReference type="OrthoDB" id="9787738at2"/>
<dbReference type="Pfam" id="PF08241">
    <property type="entry name" value="Methyltransf_11"/>
    <property type="match status" value="1"/>
</dbReference>
<dbReference type="AlphaFoldDB" id="A0A371BC27"/>
<dbReference type="EMBL" id="QRGO01000001">
    <property type="protein sequence ID" value="RDV05165.1"/>
    <property type="molecule type" value="Genomic_DNA"/>
</dbReference>
<keyword evidence="2 5" id="KW-0489">Methyltransferase</keyword>
<dbReference type="Proteomes" id="UP000263993">
    <property type="component" value="Unassembled WGS sequence"/>
</dbReference>
<gene>
    <name evidence="5" type="ORF">DXH78_11675</name>
</gene>
<dbReference type="InterPro" id="IPR013216">
    <property type="entry name" value="Methyltransf_11"/>
</dbReference>
<proteinExistence type="inferred from homology"/>
<evidence type="ECO:0000256" key="3">
    <source>
        <dbReference type="ARBA" id="ARBA00022679"/>
    </source>
</evidence>
<dbReference type="Gene3D" id="3.40.50.150">
    <property type="entry name" value="Vaccinia Virus protein VP39"/>
    <property type="match status" value="1"/>
</dbReference>
<evidence type="ECO:0000256" key="1">
    <source>
        <dbReference type="ARBA" id="ARBA00008361"/>
    </source>
</evidence>
<feature type="domain" description="Methyltransferase type 11" evidence="4">
    <location>
        <begin position="95"/>
        <end position="191"/>
    </location>
</feature>
<evidence type="ECO:0000259" key="4">
    <source>
        <dbReference type="Pfam" id="PF08241"/>
    </source>
</evidence>
<dbReference type="PANTHER" id="PTHR44942">
    <property type="entry name" value="METHYLTRANSF_11 DOMAIN-CONTAINING PROTEIN"/>
    <property type="match status" value="1"/>
</dbReference>